<dbReference type="InterPro" id="IPR036509">
    <property type="entry name" value="Met_Sox_Rdtase_MsrA_sf"/>
</dbReference>
<dbReference type="EC" id="1.8.4.11" evidence="4"/>
<dbReference type="PANTHER" id="PTHR43774:SF1">
    <property type="entry name" value="PEPTIDE METHIONINE SULFOXIDE REDUCTASE MSRA 2"/>
    <property type="match status" value="1"/>
</dbReference>
<protein>
    <recommendedName>
        <fullName evidence="4">Peptide methionine sulfoxide reductase MsrA</fullName>
        <shortName evidence="4">Protein-methionine-S-oxide reductase</shortName>
        <ecNumber evidence="4">1.8.4.11</ecNumber>
    </recommendedName>
    <alternativeName>
        <fullName evidence="4">Peptide-methionine (S)-S-oxide reductase</fullName>
        <shortName evidence="4">Peptide Met(O) reductase</shortName>
    </alternativeName>
</protein>
<name>A0A5D3YN08_9BACT</name>
<gene>
    <name evidence="4" type="primary">msrA</name>
    <name evidence="6" type="ORF">LX73_1815</name>
</gene>
<dbReference type="NCBIfam" id="TIGR00401">
    <property type="entry name" value="msrA"/>
    <property type="match status" value="1"/>
</dbReference>
<evidence type="ECO:0000313" key="7">
    <source>
        <dbReference type="Proteomes" id="UP000324595"/>
    </source>
</evidence>
<dbReference type="PANTHER" id="PTHR43774">
    <property type="entry name" value="PEPTIDE METHIONINE SULFOXIDE REDUCTASE"/>
    <property type="match status" value="1"/>
</dbReference>
<dbReference type="HAMAP" id="MF_01401">
    <property type="entry name" value="MsrA"/>
    <property type="match status" value="1"/>
</dbReference>
<comment type="similarity">
    <text evidence="4">Belongs to the MsrA Met sulfoxide reductase family.</text>
</comment>
<evidence type="ECO:0000256" key="1">
    <source>
        <dbReference type="ARBA" id="ARBA00023002"/>
    </source>
</evidence>
<proteinExistence type="inferred from homology"/>
<organism evidence="6 7">
    <name type="scientific">Fodinibius salinus</name>
    <dbReference type="NCBI Taxonomy" id="860790"/>
    <lineage>
        <taxon>Bacteria</taxon>
        <taxon>Pseudomonadati</taxon>
        <taxon>Balneolota</taxon>
        <taxon>Balneolia</taxon>
        <taxon>Balneolales</taxon>
        <taxon>Balneolaceae</taxon>
        <taxon>Fodinibius</taxon>
    </lineage>
</organism>
<comment type="catalytic activity">
    <reaction evidence="2 4">
        <text>L-methionyl-[protein] + [thioredoxin]-disulfide + H2O = L-methionyl-(S)-S-oxide-[protein] + [thioredoxin]-dithiol</text>
        <dbReference type="Rhea" id="RHEA:14217"/>
        <dbReference type="Rhea" id="RHEA-COMP:10698"/>
        <dbReference type="Rhea" id="RHEA-COMP:10700"/>
        <dbReference type="Rhea" id="RHEA-COMP:12313"/>
        <dbReference type="Rhea" id="RHEA-COMP:12315"/>
        <dbReference type="ChEBI" id="CHEBI:15377"/>
        <dbReference type="ChEBI" id="CHEBI:16044"/>
        <dbReference type="ChEBI" id="CHEBI:29950"/>
        <dbReference type="ChEBI" id="CHEBI:44120"/>
        <dbReference type="ChEBI" id="CHEBI:50058"/>
        <dbReference type="EC" id="1.8.4.11"/>
    </reaction>
</comment>
<dbReference type="Gene3D" id="3.30.1060.10">
    <property type="entry name" value="Peptide methionine sulphoxide reductase MsrA"/>
    <property type="match status" value="1"/>
</dbReference>
<dbReference type="EMBL" id="VNHY01000002">
    <property type="protein sequence ID" value="TYP94091.1"/>
    <property type="molecule type" value="Genomic_DNA"/>
</dbReference>
<comment type="caution">
    <text evidence="6">The sequence shown here is derived from an EMBL/GenBank/DDBJ whole genome shotgun (WGS) entry which is preliminary data.</text>
</comment>
<comment type="function">
    <text evidence="4">Has an important function as a repair enzyme for proteins that have been inactivated by oxidation. Catalyzes the reversible oxidation-reduction of methionine sulfoxide in proteins to methionine.</text>
</comment>
<evidence type="ECO:0000259" key="5">
    <source>
        <dbReference type="Pfam" id="PF01625"/>
    </source>
</evidence>
<reference evidence="6 7" key="1">
    <citation type="submission" date="2019-07" db="EMBL/GenBank/DDBJ databases">
        <title>Genomic Encyclopedia of Archaeal and Bacterial Type Strains, Phase II (KMG-II): from individual species to whole genera.</title>
        <authorList>
            <person name="Goeker M."/>
        </authorList>
    </citation>
    <scope>NUCLEOTIDE SEQUENCE [LARGE SCALE GENOMIC DNA]</scope>
    <source>
        <strain evidence="6 7">DSM 21935</strain>
    </source>
</reference>
<dbReference type="RefSeq" id="WP_148899117.1">
    <property type="nucleotide sequence ID" value="NZ_VNHY01000002.1"/>
</dbReference>
<comment type="catalytic activity">
    <reaction evidence="3 4">
        <text>[thioredoxin]-disulfide + L-methionine + H2O = L-methionine (S)-S-oxide + [thioredoxin]-dithiol</text>
        <dbReference type="Rhea" id="RHEA:19993"/>
        <dbReference type="Rhea" id="RHEA-COMP:10698"/>
        <dbReference type="Rhea" id="RHEA-COMP:10700"/>
        <dbReference type="ChEBI" id="CHEBI:15377"/>
        <dbReference type="ChEBI" id="CHEBI:29950"/>
        <dbReference type="ChEBI" id="CHEBI:50058"/>
        <dbReference type="ChEBI" id="CHEBI:57844"/>
        <dbReference type="ChEBI" id="CHEBI:58772"/>
        <dbReference type="EC" id="1.8.4.11"/>
    </reaction>
</comment>
<keyword evidence="1 4" id="KW-0560">Oxidoreductase</keyword>
<dbReference type="GO" id="GO:0008113">
    <property type="term" value="F:peptide-methionine (S)-S-oxide reductase activity"/>
    <property type="evidence" value="ECO:0007669"/>
    <property type="project" value="UniProtKB-UniRule"/>
</dbReference>
<dbReference type="Proteomes" id="UP000324595">
    <property type="component" value="Unassembled WGS sequence"/>
</dbReference>
<dbReference type="SUPFAM" id="SSF55068">
    <property type="entry name" value="Peptide methionine sulfoxide reductase"/>
    <property type="match status" value="1"/>
</dbReference>
<dbReference type="Pfam" id="PF01625">
    <property type="entry name" value="PMSR"/>
    <property type="match status" value="1"/>
</dbReference>
<dbReference type="AlphaFoldDB" id="A0A5D3YN08"/>
<evidence type="ECO:0000256" key="3">
    <source>
        <dbReference type="ARBA" id="ARBA00048782"/>
    </source>
</evidence>
<evidence type="ECO:0000256" key="4">
    <source>
        <dbReference type="HAMAP-Rule" id="MF_01401"/>
    </source>
</evidence>
<sequence>MDNQNLEQATLGAGCFWCVEAVFQQLKGVTSVVPGYAGGQVQNPTYKQVCSGKTGHAEVARITFNPDVISYKQLLTVFWHTHNPTTKNRQGADVGTQYRSVIFYHNQQQKKVAIRLLDETDNSNLWDDPIVTDIEALSNFSEAEDHHHNYYKSNPNAGYCSAVIAPKLRKLHNKFPDLLKKEMTE</sequence>
<dbReference type="InterPro" id="IPR002569">
    <property type="entry name" value="Met_Sox_Rdtase_MsrA_dom"/>
</dbReference>
<accession>A0A5D3YN08</accession>
<keyword evidence="7" id="KW-1185">Reference proteome</keyword>
<feature type="domain" description="Peptide methionine sulphoxide reductase MsrA" evidence="5">
    <location>
        <begin position="8"/>
        <end position="160"/>
    </location>
</feature>
<dbReference type="OrthoDB" id="4174719at2"/>
<dbReference type="GO" id="GO:0033744">
    <property type="term" value="F:L-methionine:thioredoxin-disulfide S-oxidoreductase activity"/>
    <property type="evidence" value="ECO:0007669"/>
    <property type="project" value="RHEA"/>
</dbReference>
<feature type="active site" evidence="4">
    <location>
        <position position="15"/>
    </location>
</feature>
<evidence type="ECO:0000256" key="2">
    <source>
        <dbReference type="ARBA" id="ARBA00047806"/>
    </source>
</evidence>
<evidence type="ECO:0000313" key="6">
    <source>
        <dbReference type="EMBL" id="TYP94091.1"/>
    </source>
</evidence>